<dbReference type="AlphaFoldDB" id="A0A6I6GQA3"/>
<organism evidence="3 4">
    <name type="scientific">Phnomibacter ginsenosidimutans</name>
    <dbReference type="NCBI Taxonomy" id="2676868"/>
    <lineage>
        <taxon>Bacteria</taxon>
        <taxon>Pseudomonadati</taxon>
        <taxon>Bacteroidota</taxon>
        <taxon>Chitinophagia</taxon>
        <taxon>Chitinophagales</taxon>
        <taxon>Chitinophagaceae</taxon>
        <taxon>Phnomibacter</taxon>
    </lineage>
</organism>
<sequence length="735" mass="83154">MLENIQIIEDYGDQANLTGIKTGEPETIININTRKDKNRGKFGSLSAGVGTRDRYMAGLMYNIFDVEQQISLLGSFNNTNVATFNFNGGGRGGGARAGNLGGAERGGFGGNGLTQAISGGINYRDKWNEKMSVDGSYSVNWSSNETTSENQSQDINPLINRITKSNRVSESSNSNHRFTFNFDYRMDSVNFLKITPYFSYSHNEGQNQSNSQLRRNKYYTYNVGRSDNKSYAPNYGGTVLFNHKFNQRSRNLSISLSTNFSARTQAGNTLNNYRNIDSGYVPPSIRDTIQQQQSETLSDNLTSNARVSYTEPLDNKRNKFLEMSYEWNRSANYSDRNVFDVLQTSKDPLPNINQSNELNYQFTTHRTALTFKGMYAKYNYLVGIVAQPSLLNGESVEKNIRINYRNMNWLPSARFAYNIGKDHTINMNVGGRSREPSFNQLQPISDSSNLNNIVKGNPDLNAETTYNLSIRYNKSDRKTGKVLFANFNYDITDDKIVSARFNNVSGTGRTTTYMNTDGFYRIAANGSFTQPFKKRIFSVTTKLDMSYDNNISFTDSFQNKGQNWNLRPGLIFRLDIPEVIDLNFDGGFTYYKTTTRYSTYTTNNEARTYRIGVSGKHFFFKDLTIGYDLYKNFNSGFGSVGAVNPFIINTYAEYRFLKGKVATVRFQAYDLLDQNTGINRIINETTITDSRTNRLSRFFFLTFSYRLMKFAAGAKKAPQRPAAPRPAAGKPAGSQ</sequence>
<evidence type="ECO:0000313" key="4">
    <source>
        <dbReference type="Proteomes" id="UP000426027"/>
    </source>
</evidence>
<gene>
    <name evidence="3" type="ORF">GLV81_03385</name>
</gene>
<dbReference type="SUPFAM" id="SSF56935">
    <property type="entry name" value="Porins"/>
    <property type="match status" value="1"/>
</dbReference>
<feature type="domain" description="Outer membrane protein beta-barrel" evidence="2">
    <location>
        <begin position="243"/>
        <end position="566"/>
    </location>
</feature>
<dbReference type="InterPro" id="IPR041700">
    <property type="entry name" value="OMP_b-brl_3"/>
</dbReference>
<protein>
    <submittedName>
        <fullName evidence="3">Outer membrane beta-barrel protein</fullName>
    </submittedName>
</protein>
<reference evidence="3 4" key="1">
    <citation type="submission" date="2019-11" db="EMBL/GenBank/DDBJ databases">
        <authorList>
            <person name="Im W.T."/>
        </authorList>
    </citation>
    <scope>NUCLEOTIDE SEQUENCE [LARGE SCALE GENOMIC DNA]</scope>
    <source>
        <strain evidence="3 4">SB-02</strain>
    </source>
</reference>
<dbReference type="Pfam" id="PF14905">
    <property type="entry name" value="OMP_b-brl_3"/>
    <property type="match status" value="1"/>
</dbReference>
<evidence type="ECO:0000259" key="2">
    <source>
        <dbReference type="Pfam" id="PF14905"/>
    </source>
</evidence>
<keyword evidence="4" id="KW-1185">Reference proteome</keyword>
<evidence type="ECO:0000313" key="3">
    <source>
        <dbReference type="EMBL" id="QGW27279.1"/>
    </source>
</evidence>
<feature type="region of interest" description="Disordered" evidence="1">
    <location>
        <begin position="716"/>
        <end position="735"/>
    </location>
</feature>
<dbReference type="RefSeq" id="WP_157476887.1">
    <property type="nucleotide sequence ID" value="NZ_CP046566.1"/>
</dbReference>
<evidence type="ECO:0000256" key="1">
    <source>
        <dbReference type="SAM" id="MobiDB-lite"/>
    </source>
</evidence>
<proteinExistence type="predicted"/>
<dbReference type="KEGG" id="fls:GLV81_03385"/>
<dbReference type="EMBL" id="CP046566">
    <property type="protein sequence ID" value="QGW27279.1"/>
    <property type="molecule type" value="Genomic_DNA"/>
</dbReference>
<name>A0A6I6GQA3_9BACT</name>
<dbReference type="Proteomes" id="UP000426027">
    <property type="component" value="Chromosome"/>
</dbReference>
<accession>A0A6I6GQA3</accession>